<dbReference type="GO" id="GO:0016301">
    <property type="term" value="F:kinase activity"/>
    <property type="evidence" value="ECO:0007669"/>
    <property type="project" value="UniProtKB-KW"/>
</dbReference>
<dbReference type="PANTHER" id="PTHR24567:SF26">
    <property type="entry name" value="REGULATORY PROTEIN YEIL"/>
    <property type="match status" value="1"/>
</dbReference>
<dbReference type="PRINTS" id="PR00034">
    <property type="entry name" value="HTHCRP"/>
</dbReference>
<evidence type="ECO:0000256" key="2">
    <source>
        <dbReference type="ARBA" id="ARBA00023125"/>
    </source>
</evidence>
<evidence type="ECO:0000259" key="4">
    <source>
        <dbReference type="PROSITE" id="PS50042"/>
    </source>
</evidence>
<dbReference type="EMBL" id="FNGS01000002">
    <property type="protein sequence ID" value="SDL42807.1"/>
    <property type="molecule type" value="Genomic_DNA"/>
</dbReference>
<dbReference type="SMART" id="SM00100">
    <property type="entry name" value="cNMP"/>
    <property type="match status" value="1"/>
</dbReference>
<feature type="domain" description="Cyclic nucleotide-binding" evidence="4">
    <location>
        <begin position="17"/>
        <end position="137"/>
    </location>
</feature>
<name>A0A1G9JYZ6_9BACT</name>
<dbReference type="InterPro" id="IPR000595">
    <property type="entry name" value="cNMP-bd_dom"/>
</dbReference>
<dbReference type="InterPro" id="IPR050397">
    <property type="entry name" value="Env_Response_Regulators"/>
</dbReference>
<dbReference type="RefSeq" id="WP_093198163.1">
    <property type="nucleotide sequence ID" value="NZ_FNGS01000002.1"/>
</dbReference>
<dbReference type="SMART" id="SM00419">
    <property type="entry name" value="HTH_CRP"/>
    <property type="match status" value="1"/>
</dbReference>
<keyword evidence="6" id="KW-0418">Kinase</keyword>
<evidence type="ECO:0000256" key="3">
    <source>
        <dbReference type="ARBA" id="ARBA00023163"/>
    </source>
</evidence>
<dbReference type="Proteomes" id="UP000198901">
    <property type="component" value="Unassembled WGS sequence"/>
</dbReference>
<proteinExistence type="predicted"/>
<dbReference type="GO" id="GO:0003700">
    <property type="term" value="F:DNA-binding transcription factor activity"/>
    <property type="evidence" value="ECO:0007669"/>
    <property type="project" value="TreeGrafter"/>
</dbReference>
<dbReference type="InterPro" id="IPR014710">
    <property type="entry name" value="RmlC-like_jellyroll"/>
</dbReference>
<evidence type="ECO:0000313" key="7">
    <source>
        <dbReference type="Proteomes" id="UP000198901"/>
    </source>
</evidence>
<protein>
    <submittedName>
        <fullName evidence="6">cAMP-binding domain of CRP or a regulatory subunit of cAMP-dependent protein kinases</fullName>
    </submittedName>
</protein>
<evidence type="ECO:0000313" key="6">
    <source>
        <dbReference type="EMBL" id="SDL42807.1"/>
    </source>
</evidence>
<reference evidence="6 7" key="1">
    <citation type="submission" date="2016-10" db="EMBL/GenBank/DDBJ databases">
        <authorList>
            <person name="de Groot N.N."/>
        </authorList>
    </citation>
    <scope>NUCLEOTIDE SEQUENCE [LARGE SCALE GENOMIC DNA]</scope>
    <source>
        <strain evidence="6 7">DSM 21668</strain>
    </source>
</reference>
<feature type="domain" description="HTH crp-type" evidence="5">
    <location>
        <begin position="151"/>
        <end position="224"/>
    </location>
</feature>
<dbReference type="SUPFAM" id="SSF51206">
    <property type="entry name" value="cAMP-binding domain-like"/>
    <property type="match status" value="1"/>
</dbReference>
<dbReference type="GO" id="GO:0005829">
    <property type="term" value="C:cytosol"/>
    <property type="evidence" value="ECO:0007669"/>
    <property type="project" value="TreeGrafter"/>
</dbReference>
<sequence>MNGNFPVDKWAFGSPQLFDDRTHTELEDLLRTAETGLFPKGATLFREDQIADGIFYLHRGMVKKYKVDNFNKEQIIYIARSGEFVGYHAVLSGERYADTATVIEDSEVSFIRKEAFLEVLEQSKELAGRLLKALSHEYAVLANTISVFTNRPVRERLAITLIILLEKYRHMDESQSEPAINLSRNDLANLVGASRENVIRYLSEFKEDRLIRTKGRKIWILNLEGLVAMSNYQ</sequence>
<gene>
    <name evidence="6" type="ORF">SAMN04488090_0816</name>
</gene>
<dbReference type="STRING" id="563176.SAMN04488090_0816"/>
<dbReference type="PANTHER" id="PTHR24567">
    <property type="entry name" value="CRP FAMILY TRANSCRIPTIONAL REGULATORY PROTEIN"/>
    <property type="match status" value="1"/>
</dbReference>
<dbReference type="GO" id="GO:0003677">
    <property type="term" value="F:DNA binding"/>
    <property type="evidence" value="ECO:0007669"/>
    <property type="project" value="UniProtKB-KW"/>
</dbReference>
<dbReference type="AlphaFoldDB" id="A0A1G9JYZ6"/>
<keyword evidence="1" id="KW-0805">Transcription regulation</keyword>
<dbReference type="CDD" id="cd00038">
    <property type="entry name" value="CAP_ED"/>
    <property type="match status" value="1"/>
</dbReference>
<dbReference type="InterPro" id="IPR036390">
    <property type="entry name" value="WH_DNA-bd_sf"/>
</dbReference>
<keyword evidence="7" id="KW-1185">Reference proteome</keyword>
<dbReference type="InterPro" id="IPR012318">
    <property type="entry name" value="HTH_CRP"/>
</dbReference>
<dbReference type="SUPFAM" id="SSF46785">
    <property type="entry name" value="Winged helix' DNA-binding domain"/>
    <property type="match status" value="1"/>
</dbReference>
<dbReference type="InterPro" id="IPR036388">
    <property type="entry name" value="WH-like_DNA-bd_sf"/>
</dbReference>
<evidence type="ECO:0000256" key="1">
    <source>
        <dbReference type="ARBA" id="ARBA00023015"/>
    </source>
</evidence>
<accession>A0A1G9JYZ6</accession>
<dbReference type="PROSITE" id="PS51063">
    <property type="entry name" value="HTH_CRP_2"/>
    <property type="match status" value="1"/>
</dbReference>
<organism evidence="6 7">
    <name type="scientific">Siphonobacter aquaeclarae</name>
    <dbReference type="NCBI Taxonomy" id="563176"/>
    <lineage>
        <taxon>Bacteria</taxon>
        <taxon>Pseudomonadati</taxon>
        <taxon>Bacteroidota</taxon>
        <taxon>Cytophagia</taxon>
        <taxon>Cytophagales</taxon>
        <taxon>Cytophagaceae</taxon>
        <taxon>Siphonobacter</taxon>
    </lineage>
</organism>
<evidence type="ECO:0000259" key="5">
    <source>
        <dbReference type="PROSITE" id="PS51063"/>
    </source>
</evidence>
<dbReference type="InterPro" id="IPR018490">
    <property type="entry name" value="cNMP-bd_dom_sf"/>
</dbReference>
<keyword evidence="3" id="KW-0804">Transcription</keyword>
<dbReference type="Gene3D" id="1.10.10.10">
    <property type="entry name" value="Winged helix-like DNA-binding domain superfamily/Winged helix DNA-binding domain"/>
    <property type="match status" value="1"/>
</dbReference>
<dbReference type="PROSITE" id="PS50042">
    <property type="entry name" value="CNMP_BINDING_3"/>
    <property type="match status" value="1"/>
</dbReference>
<keyword evidence="6" id="KW-0808">Transferase</keyword>
<dbReference type="OrthoDB" id="9127033at2"/>
<dbReference type="Pfam" id="PF13545">
    <property type="entry name" value="HTH_Crp_2"/>
    <property type="match status" value="1"/>
</dbReference>
<dbReference type="Gene3D" id="2.60.120.10">
    <property type="entry name" value="Jelly Rolls"/>
    <property type="match status" value="1"/>
</dbReference>
<dbReference type="Pfam" id="PF00027">
    <property type="entry name" value="cNMP_binding"/>
    <property type="match status" value="1"/>
</dbReference>
<keyword evidence="2" id="KW-0238">DNA-binding</keyword>